<organism evidence="2 3">
    <name type="scientific">Mycena metata</name>
    <dbReference type="NCBI Taxonomy" id="1033252"/>
    <lineage>
        <taxon>Eukaryota</taxon>
        <taxon>Fungi</taxon>
        <taxon>Dikarya</taxon>
        <taxon>Basidiomycota</taxon>
        <taxon>Agaricomycotina</taxon>
        <taxon>Agaricomycetes</taxon>
        <taxon>Agaricomycetidae</taxon>
        <taxon>Agaricales</taxon>
        <taxon>Marasmiineae</taxon>
        <taxon>Mycenaceae</taxon>
        <taxon>Mycena</taxon>
    </lineage>
</organism>
<reference evidence="2" key="1">
    <citation type="submission" date="2023-03" db="EMBL/GenBank/DDBJ databases">
        <title>Massive genome expansion in bonnet fungi (Mycena s.s.) driven by repeated elements and novel gene families across ecological guilds.</title>
        <authorList>
            <consortium name="Lawrence Berkeley National Laboratory"/>
            <person name="Harder C.B."/>
            <person name="Miyauchi S."/>
            <person name="Viragh M."/>
            <person name="Kuo A."/>
            <person name="Thoen E."/>
            <person name="Andreopoulos B."/>
            <person name="Lu D."/>
            <person name="Skrede I."/>
            <person name="Drula E."/>
            <person name="Henrissat B."/>
            <person name="Morin E."/>
            <person name="Kohler A."/>
            <person name="Barry K."/>
            <person name="LaButti K."/>
            <person name="Morin E."/>
            <person name="Salamov A."/>
            <person name="Lipzen A."/>
            <person name="Mereny Z."/>
            <person name="Hegedus B."/>
            <person name="Baldrian P."/>
            <person name="Stursova M."/>
            <person name="Weitz H."/>
            <person name="Taylor A."/>
            <person name="Grigoriev I.V."/>
            <person name="Nagy L.G."/>
            <person name="Martin F."/>
            <person name="Kauserud H."/>
        </authorList>
    </citation>
    <scope>NUCLEOTIDE SEQUENCE</scope>
    <source>
        <strain evidence="2">CBHHK182m</strain>
    </source>
</reference>
<feature type="compositionally biased region" description="Basic residues" evidence="1">
    <location>
        <begin position="282"/>
        <end position="292"/>
    </location>
</feature>
<feature type="compositionally biased region" description="Basic and acidic residues" evidence="1">
    <location>
        <begin position="249"/>
        <end position="280"/>
    </location>
</feature>
<feature type="compositionally biased region" description="Low complexity" evidence="1">
    <location>
        <begin position="179"/>
        <end position="203"/>
    </location>
</feature>
<keyword evidence="3" id="KW-1185">Reference proteome</keyword>
<sequence length="689" mass="76203">MSRKFAAPRDRPVIGPPQALISRIDHLHSLLRHLPSALPEDPSHSLYNFAVDPQRLEEGGHFAAAGHALEISFETALLAIRGQPLLFTERGRRHDALVKMLKVAVKNMSAGDRTAFQEAWIERLITAALDSGAKIPTKKRKVLAADTADTSGNNTVPPPPKKSRTSVIVLDHSDDEPQTVGSSVGTASSSTSPTTASSSSLTLPPTPRAPAPSRSSPDIVLGNPRQSTLNSFGWKKATPQDISSYWAKAKEDGAERREEVLKSQERTKEEKQQHERDLARLRQQRRRARKKAEKGEEDETPKSNANEVLLQGANTLAQSKSIPDMAALSRPDTQVWRKDRTGTLGGVVRGPAKRVFWFTPFLWAIIQPTILRCGWSAARTVNELQRAHPNLFNGLHRGTVWKWIVKGEKRFTDTVLRSISNRKSLGGTGRTGILTPYPDITAEIDVGIQRVAKHHLRQSQLEYLVRCHQEQLATGVTAENIKFSSSYPVLRDASVRACVDLYDWMTSPDGRRIVQRSWELCVVPDKPEYNLSYECLTSRETRKALRKYLEHDKILADEIRARVGPRTLADAPVDVGAEDIEITDGGNVPDSQQDQEEDDIEDDTDIPLPVVVDRVLRVRVQNAAGRYVAKSGIRAEGEDGLSAADAEEDIWAYNGQGQLWTEAGVSAADEESSEEDGEGSGDDYNSDDD</sequence>
<feature type="region of interest" description="Disordered" evidence="1">
    <location>
        <begin position="573"/>
        <end position="605"/>
    </location>
</feature>
<gene>
    <name evidence="2" type="ORF">B0H16DRAFT_1323482</name>
</gene>
<comment type="caution">
    <text evidence="2">The sequence shown here is derived from an EMBL/GenBank/DDBJ whole genome shotgun (WGS) entry which is preliminary data.</text>
</comment>
<evidence type="ECO:0000313" key="3">
    <source>
        <dbReference type="Proteomes" id="UP001215598"/>
    </source>
</evidence>
<accession>A0AAD7IFV8</accession>
<proteinExistence type="predicted"/>
<feature type="region of interest" description="Disordered" evidence="1">
    <location>
        <begin position="662"/>
        <end position="689"/>
    </location>
</feature>
<evidence type="ECO:0000313" key="2">
    <source>
        <dbReference type="EMBL" id="KAJ7742058.1"/>
    </source>
</evidence>
<dbReference type="EMBL" id="JARKIB010000096">
    <property type="protein sequence ID" value="KAJ7742058.1"/>
    <property type="molecule type" value="Genomic_DNA"/>
</dbReference>
<name>A0AAD7IFV8_9AGAR</name>
<dbReference type="Proteomes" id="UP001215598">
    <property type="component" value="Unassembled WGS sequence"/>
</dbReference>
<feature type="compositionally biased region" description="Acidic residues" evidence="1">
    <location>
        <begin position="668"/>
        <end position="689"/>
    </location>
</feature>
<feature type="region of interest" description="Disordered" evidence="1">
    <location>
        <begin position="143"/>
        <end position="235"/>
    </location>
</feature>
<dbReference type="AlphaFoldDB" id="A0AAD7IFV8"/>
<feature type="compositionally biased region" description="Acidic residues" evidence="1">
    <location>
        <begin position="593"/>
        <end position="605"/>
    </location>
</feature>
<feature type="region of interest" description="Disordered" evidence="1">
    <location>
        <begin position="249"/>
        <end position="306"/>
    </location>
</feature>
<protein>
    <submittedName>
        <fullName evidence="2">Uncharacterized protein</fullName>
    </submittedName>
</protein>
<evidence type="ECO:0000256" key="1">
    <source>
        <dbReference type="SAM" id="MobiDB-lite"/>
    </source>
</evidence>